<organism evidence="2">
    <name type="scientific">marine sediment metagenome</name>
    <dbReference type="NCBI Taxonomy" id="412755"/>
    <lineage>
        <taxon>unclassified sequences</taxon>
        <taxon>metagenomes</taxon>
        <taxon>ecological metagenomes</taxon>
    </lineage>
</organism>
<proteinExistence type="predicted"/>
<feature type="non-terminal residue" evidence="2">
    <location>
        <position position="122"/>
    </location>
</feature>
<protein>
    <submittedName>
        <fullName evidence="2">Uncharacterized protein</fullName>
    </submittedName>
</protein>
<reference evidence="2" key="1">
    <citation type="journal article" date="2015" name="Nature">
        <title>Complex archaea that bridge the gap between prokaryotes and eukaryotes.</title>
        <authorList>
            <person name="Spang A."/>
            <person name="Saw J.H."/>
            <person name="Jorgensen S.L."/>
            <person name="Zaremba-Niedzwiedzka K."/>
            <person name="Martijn J."/>
            <person name="Lind A.E."/>
            <person name="van Eijk R."/>
            <person name="Schleper C."/>
            <person name="Guy L."/>
            <person name="Ettema T.J."/>
        </authorList>
    </citation>
    <scope>NUCLEOTIDE SEQUENCE</scope>
</reference>
<name>A0A0F9K7X9_9ZZZZ</name>
<evidence type="ECO:0000313" key="2">
    <source>
        <dbReference type="EMBL" id="KKM07268.1"/>
    </source>
</evidence>
<dbReference type="EMBL" id="LAZR01015812">
    <property type="protein sequence ID" value="KKM07268.1"/>
    <property type="molecule type" value="Genomic_DNA"/>
</dbReference>
<gene>
    <name evidence="2" type="ORF">LCGC14_1735670</name>
</gene>
<feature type="region of interest" description="Disordered" evidence="1">
    <location>
        <begin position="1"/>
        <end position="28"/>
    </location>
</feature>
<evidence type="ECO:0000256" key="1">
    <source>
        <dbReference type="SAM" id="MobiDB-lite"/>
    </source>
</evidence>
<comment type="caution">
    <text evidence="2">The sequence shown here is derived from an EMBL/GenBank/DDBJ whole genome shotgun (WGS) entry which is preliminary data.</text>
</comment>
<dbReference type="AlphaFoldDB" id="A0A0F9K7X9"/>
<sequence length="122" mass="12673">MTFVMQPARFPAGGWPEGEEYTPGSDQTYPRGVPVIWATGSQELDAKATDPTSDILGLSLEGVAAGTADNPSSKVNVAHAVRTTVFMAKLTSSAGAVVTADEANVGVTYALLKNGSGATQWW</sequence>
<accession>A0A0F9K7X9</accession>